<evidence type="ECO:0000313" key="3">
    <source>
        <dbReference type="Proteomes" id="UP001322481"/>
    </source>
</evidence>
<evidence type="ECO:0000313" key="2">
    <source>
        <dbReference type="EMBL" id="WQB98937.1"/>
    </source>
</evidence>
<dbReference type="Proteomes" id="UP001322481">
    <property type="component" value="Chromosome"/>
</dbReference>
<accession>A0ABZ0VPR9</accession>
<keyword evidence="3" id="KW-1185">Reference proteome</keyword>
<keyword evidence="1" id="KW-0472">Membrane</keyword>
<feature type="transmembrane region" description="Helical" evidence="1">
    <location>
        <begin position="46"/>
        <end position="64"/>
    </location>
</feature>
<keyword evidence="1" id="KW-0812">Transmembrane</keyword>
<protein>
    <submittedName>
        <fullName evidence="2">Chlorophyllide reductase</fullName>
    </submittedName>
</protein>
<sequence length="169" mass="18007">MTGSVMIVSLCKKKLSFYNNKFMHNGVRCQRPTRQELPMHSFKREIAVIGFIAALTVPFAAYALQSTATGRISVGQVMEMIEKADSNPIARQTLVAYVAGVGEAAGAIVDTIGNGSRAVSCRKSFSLDAGSVRAALQAGAPRQDSWSQTPATPLIVADMVKRAGCKAKD</sequence>
<reference evidence="2 3" key="1">
    <citation type="submission" date="2023-11" db="EMBL/GenBank/DDBJ databases">
        <authorList>
            <person name="Panchal A.K."/>
            <person name="Meaney J.S."/>
            <person name="Karas B.J."/>
            <person name="diCenzo G.C."/>
        </authorList>
    </citation>
    <scope>NUCLEOTIDE SEQUENCE [LARGE SCALE GENOMIC DNA]</scope>
    <source>
        <strain evidence="2 3">NZP2235</strain>
    </source>
</reference>
<dbReference type="EMBL" id="CP139858">
    <property type="protein sequence ID" value="WQB98937.1"/>
    <property type="molecule type" value="Genomic_DNA"/>
</dbReference>
<organism evidence="2 3">
    <name type="scientific">Mesorhizobium huakuii</name>
    <dbReference type="NCBI Taxonomy" id="28104"/>
    <lineage>
        <taxon>Bacteria</taxon>
        <taxon>Pseudomonadati</taxon>
        <taxon>Pseudomonadota</taxon>
        <taxon>Alphaproteobacteria</taxon>
        <taxon>Hyphomicrobiales</taxon>
        <taxon>Phyllobacteriaceae</taxon>
        <taxon>Mesorhizobium</taxon>
    </lineage>
</organism>
<evidence type="ECO:0000256" key="1">
    <source>
        <dbReference type="SAM" id="Phobius"/>
    </source>
</evidence>
<dbReference type="RefSeq" id="WP_322419074.1">
    <property type="nucleotide sequence ID" value="NZ_CP139858.1"/>
</dbReference>
<proteinExistence type="predicted"/>
<name>A0ABZ0VPR9_9HYPH</name>
<gene>
    <name evidence="2" type="ORF">U0R22_003107</name>
</gene>
<keyword evidence="1" id="KW-1133">Transmembrane helix</keyword>